<dbReference type="InterPro" id="IPR050809">
    <property type="entry name" value="UgpAE/MalFG_permease"/>
</dbReference>
<dbReference type="RefSeq" id="WP_185127470.1">
    <property type="nucleotide sequence ID" value="NZ_JACJVO010000003.1"/>
</dbReference>
<comment type="caution">
    <text evidence="9">The sequence shown here is derived from an EMBL/GenBank/DDBJ whole genome shotgun (WGS) entry which is preliminary data.</text>
</comment>
<protein>
    <submittedName>
        <fullName evidence="9">Sugar ABC transporter permease</fullName>
    </submittedName>
</protein>
<evidence type="ECO:0000256" key="4">
    <source>
        <dbReference type="ARBA" id="ARBA00022692"/>
    </source>
</evidence>
<keyword evidence="3" id="KW-1003">Cell membrane</keyword>
<dbReference type="PROSITE" id="PS50928">
    <property type="entry name" value="ABC_TM1"/>
    <property type="match status" value="1"/>
</dbReference>
<keyword evidence="5 7" id="KW-1133">Transmembrane helix</keyword>
<feature type="transmembrane region" description="Helical" evidence="7">
    <location>
        <begin position="32"/>
        <end position="50"/>
    </location>
</feature>
<dbReference type="AlphaFoldDB" id="A0A7X0SH11"/>
<sequence length="319" mass="36675">MENPVTPIDVRGGIFRTSRLQAIKKDFAKRKLIYFMLLPVVAFYVVFHYWPMYGAIIAFKNFSPARGILGSEWVGYQNFQDFFRSYYFFRVLRNTFLISIYELIFGFPAPILLALLLNELRNKWYKRVVQTVTYLPHFISLMVICGVVTDFLAKDGVINDAIAFFGGSRESFLLLPQWFRTIFVSTSIWQQVGWGSIIYLAALSGIDQQLYEAARMDGAGRFRQIWHITIPGIAPTIMILLILQTGHMMNVGFEKIILLYNPNTFETADVISSFVYRKGLLEMNYGYSAAVGLFNSLINFTLLILANWASKMAKQTSLW</sequence>
<evidence type="ECO:0000256" key="5">
    <source>
        <dbReference type="ARBA" id="ARBA00022989"/>
    </source>
</evidence>
<accession>A0A7X0SH11</accession>
<dbReference type="GO" id="GO:0005886">
    <property type="term" value="C:plasma membrane"/>
    <property type="evidence" value="ECO:0007669"/>
    <property type="project" value="UniProtKB-SubCell"/>
</dbReference>
<evidence type="ECO:0000259" key="8">
    <source>
        <dbReference type="PROSITE" id="PS50928"/>
    </source>
</evidence>
<evidence type="ECO:0000256" key="7">
    <source>
        <dbReference type="RuleBase" id="RU363032"/>
    </source>
</evidence>
<organism evidence="9 10">
    <name type="scientific">Cohnella zeiphila</name>
    <dbReference type="NCBI Taxonomy" id="2761120"/>
    <lineage>
        <taxon>Bacteria</taxon>
        <taxon>Bacillati</taxon>
        <taxon>Bacillota</taxon>
        <taxon>Bacilli</taxon>
        <taxon>Bacillales</taxon>
        <taxon>Paenibacillaceae</taxon>
        <taxon>Cohnella</taxon>
    </lineage>
</organism>
<feature type="transmembrane region" description="Helical" evidence="7">
    <location>
        <begin position="225"/>
        <end position="243"/>
    </location>
</feature>
<evidence type="ECO:0000256" key="2">
    <source>
        <dbReference type="ARBA" id="ARBA00022448"/>
    </source>
</evidence>
<keyword evidence="2 7" id="KW-0813">Transport</keyword>
<dbReference type="InterPro" id="IPR000515">
    <property type="entry name" value="MetI-like"/>
</dbReference>
<name>A0A7X0SH11_9BACL</name>
<dbReference type="GO" id="GO:0055085">
    <property type="term" value="P:transmembrane transport"/>
    <property type="evidence" value="ECO:0007669"/>
    <property type="project" value="InterPro"/>
</dbReference>
<dbReference type="InterPro" id="IPR035906">
    <property type="entry name" value="MetI-like_sf"/>
</dbReference>
<dbReference type="PANTHER" id="PTHR43227:SF11">
    <property type="entry name" value="BLL4140 PROTEIN"/>
    <property type="match status" value="1"/>
</dbReference>
<dbReference type="SUPFAM" id="SSF161098">
    <property type="entry name" value="MetI-like"/>
    <property type="match status" value="1"/>
</dbReference>
<evidence type="ECO:0000256" key="1">
    <source>
        <dbReference type="ARBA" id="ARBA00004651"/>
    </source>
</evidence>
<evidence type="ECO:0000313" key="9">
    <source>
        <dbReference type="EMBL" id="MBB6729793.1"/>
    </source>
</evidence>
<evidence type="ECO:0000256" key="6">
    <source>
        <dbReference type="ARBA" id="ARBA00023136"/>
    </source>
</evidence>
<dbReference type="PANTHER" id="PTHR43227">
    <property type="entry name" value="BLL4140 PROTEIN"/>
    <property type="match status" value="1"/>
</dbReference>
<feature type="transmembrane region" description="Helical" evidence="7">
    <location>
        <begin position="96"/>
        <end position="117"/>
    </location>
</feature>
<gene>
    <name evidence="9" type="ORF">H7C18_02695</name>
</gene>
<evidence type="ECO:0000256" key="3">
    <source>
        <dbReference type="ARBA" id="ARBA00022475"/>
    </source>
</evidence>
<dbReference type="Gene3D" id="1.10.3720.10">
    <property type="entry name" value="MetI-like"/>
    <property type="match status" value="1"/>
</dbReference>
<dbReference type="EMBL" id="JACJVO010000003">
    <property type="protein sequence ID" value="MBB6729793.1"/>
    <property type="molecule type" value="Genomic_DNA"/>
</dbReference>
<dbReference type="Pfam" id="PF00528">
    <property type="entry name" value="BPD_transp_1"/>
    <property type="match status" value="1"/>
</dbReference>
<dbReference type="Proteomes" id="UP000564644">
    <property type="component" value="Unassembled WGS sequence"/>
</dbReference>
<keyword evidence="4 7" id="KW-0812">Transmembrane</keyword>
<comment type="subcellular location">
    <subcellularLocation>
        <location evidence="1 7">Cell membrane</location>
        <topology evidence="1 7">Multi-pass membrane protein</topology>
    </subcellularLocation>
</comment>
<keyword evidence="6 7" id="KW-0472">Membrane</keyword>
<evidence type="ECO:0000313" key="10">
    <source>
        <dbReference type="Proteomes" id="UP000564644"/>
    </source>
</evidence>
<keyword evidence="10" id="KW-1185">Reference proteome</keyword>
<feature type="transmembrane region" description="Helical" evidence="7">
    <location>
        <begin position="285"/>
        <end position="309"/>
    </location>
</feature>
<proteinExistence type="inferred from homology"/>
<reference evidence="9 10" key="1">
    <citation type="submission" date="2020-08" db="EMBL/GenBank/DDBJ databases">
        <title>Cohnella phylogeny.</title>
        <authorList>
            <person name="Dunlap C."/>
        </authorList>
    </citation>
    <scope>NUCLEOTIDE SEQUENCE [LARGE SCALE GENOMIC DNA]</scope>
    <source>
        <strain evidence="9 10">CBP 2801</strain>
    </source>
</reference>
<dbReference type="CDD" id="cd06261">
    <property type="entry name" value="TM_PBP2"/>
    <property type="match status" value="1"/>
</dbReference>
<feature type="domain" description="ABC transmembrane type-1" evidence="8">
    <location>
        <begin position="92"/>
        <end position="306"/>
    </location>
</feature>
<comment type="similarity">
    <text evidence="7">Belongs to the binding-protein-dependent transport system permease family.</text>
</comment>